<feature type="domain" description="Thioredoxin" evidence="1">
    <location>
        <begin position="328"/>
        <end position="467"/>
    </location>
</feature>
<keyword evidence="3" id="KW-1185">Reference proteome</keyword>
<gene>
    <name evidence="2" type="ORF">C8D94_103262</name>
</gene>
<dbReference type="OrthoDB" id="1146847at2"/>
<dbReference type="Gene3D" id="3.40.30.10">
    <property type="entry name" value="Glutaredoxin"/>
    <property type="match status" value="1"/>
</dbReference>
<proteinExistence type="predicted"/>
<dbReference type="RefSeq" id="WP_115123858.1">
    <property type="nucleotide sequence ID" value="NZ_QRAO01000003.1"/>
</dbReference>
<dbReference type="InterPro" id="IPR036249">
    <property type="entry name" value="Thioredoxin-like_sf"/>
</dbReference>
<organism evidence="2 3">
    <name type="scientific">Marinirhabdus gelatinilytica</name>
    <dbReference type="NCBI Taxonomy" id="1703343"/>
    <lineage>
        <taxon>Bacteria</taxon>
        <taxon>Pseudomonadati</taxon>
        <taxon>Bacteroidota</taxon>
        <taxon>Flavobacteriia</taxon>
        <taxon>Flavobacteriales</taxon>
        <taxon>Flavobacteriaceae</taxon>
    </lineage>
</organism>
<dbReference type="Proteomes" id="UP000255317">
    <property type="component" value="Unassembled WGS sequence"/>
</dbReference>
<evidence type="ECO:0000259" key="1">
    <source>
        <dbReference type="PROSITE" id="PS51352"/>
    </source>
</evidence>
<reference evidence="2 3" key="1">
    <citation type="submission" date="2018-07" db="EMBL/GenBank/DDBJ databases">
        <title>Genomic Encyclopedia of Type Strains, Phase IV (KMG-IV): sequencing the most valuable type-strain genomes for metagenomic binning, comparative biology and taxonomic classification.</title>
        <authorList>
            <person name="Goeker M."/>
        </authorList>
    </citation>
    <scope>NUCLEOTIDE SEQUENCE [LARGE SCALE GENOMIC DNA]</scope>
    <source>
        <strain evidence="2 3">DSM 101478</strain>
    </source>
</reference>
<dbReference type="SUPFAM" id="SSF52833">
    <property type="entry name" value="Thioredoxin-like"/>
    <property type="match status" value="1"/>
</dbReference>
<dbReference type="PROSITE" id="PS51257">
    <property type="entry name" value="PROKAR_LIPOPROTEIN"/>
    <property type="match status" value="1"/>
</dbReference>
<dbReference type="PROSITE" id="PS51352">
    <property type="entry name" value="THIOREDOXIN_2"/>
    <property type="match status" value="1"/>
</dbReference>
<dbReference type="AlphaFoldDB" id="A0A370QAQ1"/>
<dbReference type="InterPro" id="IPR013766">
    <property type="entry name" value="Thioredoxin_domain"/>
</dbReference>
<sequence length="467" mass="54440">MGNRLLLLFISVLVASCNNGDNRKSDETYLGGEIVNPRMRTVIIYKDDTVLDTVTLAEDNTFLYKFENAEEGLYTFHHNELQWFYLTPSDSLMLRLNTLEFDESLHFSGTGDKENNFLINIFLDNEEDSKTLSNFFMLPPDEFQQKLDSISSLNQTKLKKFIAMHKPNKQFREVAERILSYNKYIKKEFYTSVLHKSKDRVSETVFPKDFYNYREHIDLDGTQLQDHYSRIRFLDAYFSNLVYSSSQDSEVMDNRSYTHIYNKIEMMDSLLSNEFIKERLVKRNTRRYLLSAKEVTNEEKMVALAKNVLKSPENIAQIEALAQATMKLTPGQNVPNVALVNTENETVELPEIIDKKSVLYFWSLESVKHYKDIHSKAAELSSKFPEYRFIGINTDTHYKKWLKTVKGSGYSLDNEFQINDIQKAETSLVLNSHFKAVIVDEQGIILESNTNLFRTEIEEQLLAYLNQ</sequence>
<dbReference type="EMBL" id="QRAO01000003">
    <property type="protein sequence ID" value="RDK85437.1"/>
    <property type="molecule type" value="Genomic_DNA"/>
</dbReference>
<protein>
    <recommendedName>
        <fullName evidence="1">Thioredoxin domain-containing protein</fullName>
    </recommendedName>
</protein>
<accession>A0A370QAQ1</accession>
<comment type="caution">
    <text evidence="2">The sequence shown here is derived from an EMBL/GenBank/DDBJ whole genome shotgun (WGS) entry which is preliminary data.</text>
</comment>
<name>A0A370QAQ1_9FLAO</name>
<evidence type="ECO:0000313" key="2">
    <source>
        <dbReference type="EMBL" id="RDK85437.1"/>
    </source>
</evidence>
<evidence type="ECO:0000313" key="3">
    <source>
        <dbReference type="Proteomes" id="UP000255317"/>
    </source>
</evidence>